<keyword evidence="3" id="KW-1185">Reference proteome</keyword>
<dbReference type="RefSeq" id="XP_044947136.1">
    <property type="nucleotide sequence ID" value="XM_045091201.1"/>
</dbReference>
<reference evidence="3" key="1">
    <citation type="journal article" date="2012" name="Nature">
        <title>A physical, genetic and functional sequence assembly of the barley genome.</title>
        <authorList>
            <consortium name="The International Barley Genome Sequencing Consortium"/>
            <person name="Mayer K.F."/>
            <person name="Waugh R."/>
            <person name="Brown J.W."/>
            <person name="Schulman A."/>
            <person name="Langridge P."/>
            <person name="Platzer M."/>
            <person name="Fincher G.B."/>
            <person name="Muehlbauer G.J."/>
            <person name="Sato K."/>
            <person name="Close T.J."/>
            <person name="Wise R.P."/>
            <person name="Stein N."/>
        </authorList>
    </citation>
    <scope>NUCLEOTIDE SEQUENCE [LARGE SCALE GENOMIC DNA]</scope>
    <source>
        <strain evidence="3">cv. Morex</strain>
    </source>
</reference>
<dbReference type="AlphaFoldDB" id="A0A8I7B7Y5"/>
<evidence type="ECO:0000313" key="3">
    <source>
        <dbReference type="Proteomes" id="UP000011116"/>
    </source>
</evidence>
<proteinExistence type="predicted"/>
<feature type="region of interest" description="Disordered" evidence="1">
    <location>
        <begin position="111"/>
        <end position="136"/>
    </location>
</feature>
<dbReference type="KEGG" id="hvg:123396154"/>
<reference evidence="2" key="3">
    <citation type="submission" date="2022-01" db="UniProtKB">
        <authorList>
            <consortium name="EnsemblPlants"/>
        </authorList>
    </citation>
    <scope>IDENTIFICATION</scope>
    <source>
        <strain evidence="2">subsp. vulgare</strain>
    </source>
</reference>
<evidence type="ECO:0000313" key="2">
    <source>
        <dbReference type="EnsemblPlants" id="HORVU.MOREX.r3.5HG0422940.1"/>
    </source>
</evidence>
<sequence length="136" mass="14901">MTCTTDGGFEEYMLSCICVVSSDDDGECCECGDDVKHPTGAEYKKGDDVQHPTGAEYKNDVAKGRVQCGRPISGEEFNEFIVVRDEDWLEAEEAMVRQQFKTFDIADSHGARGEIHHTGRTSTSIDAESMGPSALL</sequence>
<name>A0A8I7B7Y5_HORVV</name>
<evidence type="ECO:0000256" key="1">
    <source>
        <dbReference type="SAM" id="MobiDB-lite"/>
    </source>
</evidence>
<gene>
    <name evidence="2" type="primary">LOC123396154</name>
</gene>
<dbReference type="EnsemblPlants" id="HORVU.MOREX.r3.5HG0422940.1">
    <property type="protein sequence ID" value="HORVU.MOREX.r3.5HG0422940.1"/>
    <property type="gene ID" value="HORVU.MOREX.r3.5HG0422940"/>
</dbReference>
<organism evidence="2 3">
    <name type="scientific">Hordeum vulgare subsp. vulgare</name>
    <name type="common">Domesticated barley</name>
    <dbReference type="NCBI Taxonomy" id="112509"/>
    <lineage>
        <taxon>Eukaryota</taxon>
        <taxon>Viridiplantae</taxon>
        <taxon>Streptophyta</taxon>
        <taxon>Embryophyta</taxon>
        <taxon>Tracheophyta</taxon>
        <taxon>Spermatophyta</taxon>
        <taxon>Magnoliopsida</taxon>
        <taxon>Liliopsida</taxon>
        <taxon>Poales</taxon>
        <taxon>Poaceae</taxon>
        <taxon>BOP clade</taxon>
        <taxon>Pooideae</taxon>
        <taxon>Triticodae</taxon>
        <taxon>Triticeae</taxon>
        <taxon>Hordeinae</taxon>
        <taxon>Hordeum</taxon>
    </lineage>
</organism>
<protein>
    <submittedName>
        <fullName evidence="2">Uncharacterized protein</fullName>
    </submittedName>
</protein>
<dbReference type="OrthoDB" id="10356203at2759"/>
<dbReference type="GeneID" id="123396154"/>
<dbReference type="Gramene" id="HORVU.MOREX.r3.5HG0422940.1">
    <property type="protein sequence ID" value="HORVU.MOREX.r3.5HG0422940.1"/>
    <property type="gene ID" value="HORVU.MOREX.r3.5HG0422940"/>
</dbReference>
<accession>A0A8I7B7Y5</accession>
<dbReference type="Proteomes" id="UP000011116">
    <property type="component" value="Chromosome 5H"/>
</dbReference>
<reference evidence="2" key="2">
    <citation type="submission" date="2020-10" db="EMBL/GenBank/DDBJ databases">
        <authorList>
            <person name="Scholz U."/>
            <person name="Mascher M."/>
            <person name="Fiebig A."/>
        </authorList>
    </citation>
    <scope>NUCLEOTIDE SEQUENCE [LARGE SCALE GENOMIC DNA]</scope>
    <source>
        <strain evidence="2">cv. Morex</strain>
    </source>
</reference>